<protein>
    <recommendedName>
        <fullName evidence="2">Phage tail protein</fullName>
    </recommendedName>
</protein>
<evidence type="ECO:0008006" key="2">
    <source>
        <dbReference type="Google" id="ProtNLM"/>
    </source>
</evidence>
<reference evidence="1" key="1">
    <citation type="submission" date="2019-03" db="EMBL/GenBank/DDBJ databases">
        <title>Single cell metagenomics reveals metabolic interactions within the superorganism composed of flagellate Streblomastix strix and complex community of Bacteroidetes bacteria on its surface.</title>
        <authorList>
            <person name="Treitli S.C."/>
            <person name="Kolisko M."/>
            <person name="Husnik F."/>
            <person name="Keeling P."/>
            <person name="Hampl V."/>
        </authorList>
    </citation>
    <scope>NUCLEOTIDE SEQUENCE</scope>
    <source>
        <strain evidence="1">STM</strain>
    </source>
</reference>
<organism evidence="1">
    <name type="scientific">termite gut metagenome</name>
    <dbReference type="NCBI Taxonomy" id="433724"/>
    <lineage>
        <taxon>unclassified sequences</taxon>
        <taxon>metagenomes</taxon>
        <taxon>organismal metagenomes</taxon>
    </lineage>
</organism>
<dbReference type="AlphaFoldDB" id="A0A5J4R103"/>
<evidence type="ECO:0000313" key="1">
    <source>
        <dbReference type="EMBL" id="KAA6327389.1"/>
    </source>
</evidence>
<proteinExistence type="predicted"/>
<accession>A0A5J4R103</accession>
<sequence>MAKQVRNPANPGQNDRSLAIGMSYVGVGTYPGAGVPATTLTQITDISAGSVVFNFAEPNQINIMIEGTDEPRWSVSRKGDVSNIEFAIPSPFAEDMVMFCGGVNNEGTWEEPTAVPSINLTLKMITEPYQGKYTEYVITNAAIFARLSQAPTKEASELLLVRATKQIAMDATGNMKPAFTRTVKTAPTQEETSTVKTNTQEE</sequence>
<name>A0A5J4R103_9ZZZZ</name>
<dbReference type="EMBL" id="SNRY01002000">
    <property type="protein sequence ID" value="KAA6327389.1"/>
    <property type="molecule type" value="Genomic_DNA"/>
</dbReference>
<gene>
    <name evidence="1" type="ORF">EZS27_023612</name>
</gene>
<comment type="caution">
    <text evidence="1">The sequence shown here is derived from an EMBL/GenBank/DDBJ whole genome shotgun (WGS) entry which is preliminary data.</text>
</comment>